<dbReference type="RefSeq" id="WP_109338577.1">
    <property type="nucleotide sequence ID" value="NZ_CP029347.1"/>
</dbReference>
<feature type="domain" description="Inner membrane protein YgaP-like transmembrane" evidence="2">
    <location>
        <begin position="5"/>
        <end position="67"/>
    </location>
</feature>
<feature type="transmembrane region" description="Helical" evidence="1">
    <location>
        <begin position="12"/>
        <end position="31"/>
    </location>
</feature>
<keyword evidence="1" id="KW-0472">Membrane</keyword>
<dbReference type="Pfam" id="PF11127">
    <property type="entry name" value="YgaP-like_TM"/>
    <property type="match status" value="1"/>
</dbReference>
<name>A0A2S2DZV5_9ALTE</name>
<evidence type="ECO:0000256" key="1">
    <source>
        <dbReference type="SAM" id="Phobius"/>
    </source>
</evidence>
<evidence type="ECO:0000259" key="2">
    <source>
        <dbReference type="Pfam" id="PF11127"/>
    </source>
</evidence>
<sequence length="71" mass="7583">MKERDNVGVLDSAIRSMVACVLLALAVEQIFPTAVNLIFVAVGAALWVSVSVGVCPLYKLLGVDTYHKVAH</sequence>
<evidence type="ECO:0000313" key="3">
    <source>
        <dbReference type="EMBL" id="AWL10893.1"/>
    </source>
</evidence>
<proteinExistence type="predicted"/>
<keyword evidence="1" id="KW-0812">Transmembrane</keyword>
<accession>A0A2S2DZV5</accession>
<dbReference type="OrthoDB" id="9804804at2"/>
<dbReference type="Proteomes" id="UP000245728">
    <property type="component" value="Chromosome"/>
</dbReference>
<dbReference type="EMBL" id="CP029347">
    <property type="protein sequence ID" value="AWL10893.1"/>
    <property type="molecule type" value="Genomic_DNA"/>
</dbReference>
<keyword evidence="4" id="KW-1185">Reference proteome</keyword>
<feature type="transmembrane region" description="Helical" evidence="1">
    <location>
        <begin position="37"/>
        <end position="58"/>
    </location>
</feature>
<evidence type="ECO:0000313" key="4">
    <source>
        <dbReference type="Proteomes" id="UP000245728"/>
    </source>
</evidence>
<gene>
    <name evidence="3" type="ORF">HMF8227_00387</name>
</gene>
<keyword evidence="1" id="KW-1133">Transmembrane helix</keyword>
<dbReference type="KEGG" id="salh:HMF8227_00387"/>
<dbReference type="AlphaFoldDB" id="A0A2S2DZV5"/>
<dbReference type="InterPro" id="IPR021309">
    <property type="entry name" value="YgaP-like_TM"/>
</dbReference>
<protein>
    <recommendedName>
        <fullName evidence="2">Inner membrane protein YgaP-like transmembrane domain-containing protein</fullName>
    </recommendedName>
</protein>
<organism evidence="3 4">
    <name type="scientific">Saliniradius amylolyticus</name>
    <dbReference type="NCBI Taxonomy" id="2183582"/>
    <lineage>
        <taxon>Bacteria</taxon>
        <taxon>Pseudomonadati</taxon>
        <taxon>Pseudomonadota</taxon>
        <taxon>Gammaproteobacteria</taxon>
        <taxon>Alteromonadales</taxon>
        <taxon>Alteromonadaceae</taxon>
        <taxon>Saliniradius</taxon>
    </lineage>
</organism>
<reference evidence="3 4" key="1">
    <citation type="submission" date="2018-05" db="EMBL/GenBank/DDBJ databases">
        <title>Salinimonas sp. HMF8227 Genome sequencing and assembly.</title>
        <authorList>
            <person name="Kang H."/>
            <person name="Kang J."/>
            <person name="Cha I."/>
            <person name="Kim H."/>
            <person name="Joh K."/>
        </authorList>
    </citation>
    <scope>NUCLEOTIDE SEQUENCE [LARGE SCALE GENOMIC DNA]</scope>
    <source>
        <strain evidence="3 4">HMF8227</strain>
    </source>
</reference>